<dbReference type="AlphaFoldDB" id="A0A1H4N206"/>
<reference evidence="1 2" key="1">
    <citation type="submission" date="2016-10" db="EMBL/GenBank/DDBJ databases">
        <authorList>
            <person name="de Groot N.N."/>
        </authorList>
    </citation>
    <scope>NUCLEOTIDE SEQUENCE [LARGE SCALE GENOMIC DNA]</scope>
    <source>
        <strain evidence="1 2">MT12</strain>
    </source>
</reference>
<organism evidence="1 2">
    <name type="scientific">Bradyrhizobium erythrophlei</name>
    <dbReference type="NCBI Taxonomy" id="1437360"/>
    <lineage>
        <taxon>Bacteria</taxon>
        <taxon>Pseudomonadati</taxon>
        <taxon>Pseudomonadota</taxon>
        <taxon>Alphaproteobacteria</taxon>
        <taxon>Hyphomicrobiales</taxon>
        <taxon>Nitrobacteraceae</taxon>
        <taxon>Bradyrhizobium</taxon>
    </lineage>
</organism>
<name>A0A1H4N206_9BRAD</name>
<gene>
    <name evidence="1" type="ORF">SAMN05444164_0495</name>
</gene>
<evidence type="ECO:0000313" key="2">
    <source>
        <dbReference type="Proteomes" id="UP000198992"/>
    </source>
</evidence>
<sequence length="57" mass="6378">MLVYPVPVEVTQARVQLVVDQTAKEQPRIISEDVLDVFAAKNKADRDAVETILDIKV</sequence>
<protein>
    <submittedName>
        <fullName evidence="1">Uncharacterized protein</fullName>
    </submittedName>
</protein>
<dbReference type="RefSeq" id="WP_171947558.1">
    <property type="nucleotide sequence ID" value="NZ_FNTH01000001.1"/>
</dbReference>
<evidence type="ECO:0000313" key="1">
    <source>
        <dbReference type="EMBL" id="SEB89299.1"/>
    </source>
</evidence>
<dbReference type="EMBL" id="FNTH01000001">
    <property type="protein sequence ID" value="SEB89299.1"/>
    <property type="molecule type" value="Genomic_DNA"/>
</dbReference>
<proteinExistence type="predicted"/>
<accession>A0A1H4N206</accession>
<dbReference type="Proteomes" id="UP000198992">
    <property type="component" value="Unassembled WGS sequence"/>
</dbReference>